<dbReference type="InterPro" id="IPR018060">
    <property type="entry name" value="HTH_AraC"/>
</dbReference>
<dbReference type="InterPro" id="IPR018062">
    <property type="entry name" value="HTH_AraC-typ_CS"/>
</dbReference>
<keyword evidence="6" id="KW-1185">Reference proteome</keyword>
<dbReference type="SUPFAM" id="SSF46689">
    <property type="entry name" value="Homeodomain-like"/>
    <property type="match status" value="2"/>
</dbReference>
<dbReference type="InterPro" id="IPR009057">
    <property type="entry name" value="Homeodomain-like_sf"/>
</dbReference>
<dbReference type="PROSITE" id="PS00041">
    <property type="entry name" value="HTH_ARAC_FAMILY_1"/>
    <property type="match status" value="1"/>
</dbReference>
<proteinExistence type="predicted"/>
<evidence type="ECO:0000256" key="3">
    <source>
        <dbReference type="ARBA" id="ARBA00023163"/>
    </source>
</evidence>
<dbReference type="Gene3D" id="1.10.10.60">
    <property type="entry name" value="Homeodomain-like"/>
    <property type="match status" value="2"/>
</dbReference>
<dbReference type="InterPro" id="IPR011256">
    <property type="entry name" value="Reg_factor_effector_dom_sf"/>
</dbReference>
<dbReference type="Gene3D" id="3.20.80.10">
    <property type="entry name" value="Regulatory factor, effector binding domain"/>
    <property type="match status" value="1"/>
</dbReference>
<keyword evidence="2" id="KW-0238">DNA-binding</keyword>
<dbReference type="PANTHER" id="PTHR43068">
    <property type="entry name" value="SLR1854 PROTEIN"/>
    <property type="match status" value="1"/>
</dbReference>
<sequence length="299" mass="34750">MNYSEVMSNCIEYIEKNIKENLTPKTISDEMGYSLFHFCRIFNVSRGISLMDYVKQRRLSLASLDLFKGKKVIDIAVEYRFETHGGFSKAFKKEFGFSPTQYKKRAGNGFYSENSLKINGDIMKPKIIKKDGFRVAGYGIQTDISDGNYTKDIASFWSHYEGENLESKMYEILKPKVHGEYGLCVPADKESYQAIYLLGVKVDNFENVTNDMITVEVPSAEYAVFTTPPIDTSSDSLQKDFAKLISSTWKYIFEEWFKNSEYKFDESKIDFEFYDERCHSRVDTIMEIYVPIVKYKLKE</sequence>
<dbReference type="SMART" id="SM00342">
    <property type="entry name" value="HTH_ARAC"/>
    <property type="match status" value="1"/>
</dbReference>
<organism evidence="5 6">
    <name type="scientific">Romboutsia sedimentorum</name>
    <dbReference type="NCBI Taxonomy" id="1368474"/>
    <lineage>
        <taxon>Bacteria</taxon>
        <taxon>Bacillati</taxon>
        <taxon>Bacillota</taxon>
        <taxon>Clostridia</taxon>
        <taxon>Peptostreptococcales</taxon>
        <taxon>Peptostreptococcaceae</taxon>
        <taxon>Romboutsia</taxon>
    </lineage>
</organism>
<dbReference type="PROSITE" id="PS01124">
    <property type="entry name" value="HTH_ARAC_FAMILY_2"/>
    <property type="match status" value="1"/>
</dbReference>
<dbReference type="Proteomes" id="UP001301012">
    <property type="component" value="Unassembled WGS sequence"/>
</dbReference>
<evidence type="ECO:0000313" key="5">
    <source>
        <dbReference type="EMBL" id="MDK2562373.1"/>
    </source>
</evidence>
<dbReference type="InterPro" id="IPR029441">
    <property type="entry name" value="Cass2"/>
</dbReference>
<dbReference type="EMBL" id="JASKYM010000001">
    <property type="protein sequence ID" value="MDK2562373.1"/>
    <property type="molecule type" value="Genomic_DNA"/>
</dbReference>
<keyword evidence="1" id="KW-0805">Transcription regulation</keyword>
<dbReference type="SMART" id="SM00871">
    <property type="entry name" value="AraC_E_bind"/>
    <property type="match status" value="1"/>
</dbReference>
<dbReference type="SUPFAM" id="SSF55136">
    <property type="entry name" value="Probable bacterial effector-binding domain"/>
    <property type="match status" value="1"/>
</dbReference>
<evidence type="ECO:0000259" key="4">
    <source>
        <dbReference type="PROSITE" id="PS01124"/>
    </source>
</evidence>
<dbReference type="RefSeq" id="WP_284131353.1">
    <property type="nucleotide sequence ID" value="NZ_JASKYM010000001.1"/>
</dbReference>
<dbReference type="Pfam" id="PF14526">
    <property type="entry name" value="Cass2"/>
    <property type="match status" value="1"/>
</dbReference>
<reference evidence="5 6" key="1">
    <citation type="submission" date="2023-05" db="EMBL/GenBank/DDBJ databases">
        <title>Rombocin, a short stable natural nisin variant, displays selective antimicrobial activity against Listeria monocytogenes and employs dual mode of action to kill target bacterial strains.</title>
        <authorList>
            <person name="Wambui J."/>
            <person name="Stephan R."/>
            <person name="Kuipers O.P."/>
        </authorList>
    </citation>
    <scope>NUCLEOTIDE SEQUENCE [LARGE SCALE GENOMIC DNA]</scope>
    <source>
        <strain evidence="5 6">RC002</strain>
    </source>
</reference>
<keyword evidence="3" id="KW-0804">Transcription</keyword>
<accession>A0ABT7E8H1</accession>
<comment type="caution">
    <text evidence="5">The sequence shown here is derived from an EMBL/GenBank/DDBJ whole genome shotgun (WGS) entry which is preliminary data.</text>
</comment>
<evidence type="ECO:0000256" key="1">
    <source>
        <dbReference type="ARBA" id="ARBA00023015"/>
    </source>
</evidence>
<feature type="domain" description="HTH araC/xylS-type" evidence="4">
    <location>
        <begin position="8"/>
        <end position="105"/>
    </location>
</feature>
<dbReference type="PANTHER" id="PTHR43068:SF1">
    <property type="entry name" value="SLR1854 PROTEIN"/>
    <property type="match status" value="1"/>
</dbReference>
<evidence type="ECO:0000313" key="6">
    <source>
        <dbReference type="Proteomes" id="UP001301012"/>
    </source>
</evidence>
<evidence type="ECO:0000256" key="2">
    <source>
        <dbReference type="ARBA" id="ARBA00023125"/>
    </source>
</evidence>
<dbReference type="InterPro" id="IPR010499">
    <property type="entry name" value="AraC_E-bd"/>
</dbReference>
<name>A0ABT7E8H1_9FIRM</name>
<gene>
    <name evidence="5" type="ORF">QOZ84_02340</name>
</gene>
<protein>
    <submittedName>
        <fullName evidence="5">AraC family transcriptional regulator</fullName>
    </submittedName>
</protein>
<dbReference type="Pfam" id="PF12833">
    <property type="entry name" value="HTH_18"/>
    <property type="match status" value="1"/>
</dbReference>